<evidence type="ECO:0000313" key="3">
    <source>
        <dbReference type="Proteomes" id="UP001519349"/>
    </source>
</evidence>
<dbReference type="InterPro" id="IPR001763">
    <property type="entry name" value="Rhodanese-like_dom"/>
</dbReference>
<dbReference type="PANTHER" id="PTHR43031:SF17">
    <property type="entry name" value="SULFURTRANSFERASE YTWF-RELATED"/>
    <property type="match status" value="1"/>
</dbReference>
<reference evidence="2 3" key="1">
    <citation type="submission" date="2018-05" db="EMBL/GenBank/DDBJ databases">
        <title>Draft genome sequence of Streptococcus panodentis CCUG 70867T.</title>
        <authorList>
            <person name="Salva-Serra F."/>
            <person name="Mendez V."/>
            <person name="Jaen-Luchoro D."/>
            <person name="Gonzales-Siles L."/>
            <person name="Karlsson R."/>
            <person name="Engstrom-Jakobsson H."/>
            <person name="Busquets A."/>
            <person name="Gomila M."/>
            <person name="Pineiro-Iglesias B."/>
            <person name="Bennasar-Figueras A."/>
            <person name="Seeger M."/>
            <person name="Moore E."/>
        </authorList>
    </citation>
    <scope>NUCLEOTIDE SEQUENCE [LARGE SCALE GENOMIC DNA]</scope>
    <source>
        <strain evidence="2 3">CCUG 70867</strain>
    </source>
</reference>
<organism evidence="2 3">
    <name type="scientific">Streptococcus panodentis</name>
    <dbReference type="NCBI Taxonomy" id="1581472"/>
    <lineage>
        <taxon>Bacteria</taxon>
        <taxon>Bacillati</taxon>
        <taxon>Bacillota</taxon>
        <taxon>Bacilli</taxon>
        <taxon>Lactobacillales</taxon>
        <taxon>Streptococcaceae</taxon>
        <taxon>Streptococcus</taxon>
    </lineage>
</organism>
<dbReference type="SMART" id="SM00450">
    <property type="entry name" value="RHOD"/>
    <property type="match status" value="1"/>
</dbReference>
<gene>
    <name evidence="2" type="ORF">DHL47_10610</name>
</gene>
<dbReference type="PROSITE" id="PS50206">
    <property type="entry name" value="RHODANESE_3"/>
    <property type="match status" value="1"/>
</dbReference>
<proteinExistence type="predicted"/>
<dbReference type="Pfam" id="PF00581">
    <property type="entry name" value="Rhodanese"/>
    <property type="match status" value="1"/>
</dbReference>
<dbReference type="EMBL" id="QFAY01000023">
    <property type="protein sequence ID" value="MBP2621757.1"/>
    <property type="molecule type" value="Genomic_DNA"/>
</dbReference>
<evidence type="ECO:0000313" key="2">
    <source>
        <dbReference type="EMBL" id="MBP2621757.1"/>
    </source>
</evidence>
<dbReference type="Gene3D" id="3.40.250.10">
    <property type="entry name" value="Rhodanese-like domain"/>
    <property type="match status" value="1"/>
</dbReference>
<comment type="caution">
    <text evidence="2">The sequence shown here is derived from an EMBL/GenBank/DDBJ whole genome shotgun (WGS) entry which is preliminary data.</text>
</comment>
<name>A0ABS5AYU8_9STRE</name>
<dbReference type="CDD" id="cd00158">
    <property type="entry name" value="RHOD"/>
    <property type="match status" value="1"/>
</dbReference>
<feature type="domain" description="Rhodanese" evidence="1">
    <location>
        <begin position="14"/>
        <end position="98"/>
    </location>
</feature>
<protein>
    <submittedName>
        <fullName evidence="2">Rhodanese-like domain-containing protein</fullName>
    </submittedName>
</protein>
<dbReference type="SUPFAM" id="SSF52821">
    <property type="entry name" value="Rhodanese/Cell cycle control phosphatase"/>
    <property type="match status" value="1"/>
</dbReference>
<sequence>MNELSANEFYEKASSQTLSVIDVREPDEFAAGHIAGSFNLPLSQLADRYAMLDQTKAHYIICQKGGRSARACEFLENHGYQVTNVQGGLEAYPAEGID</sequence>
<dbReference type="InterPro" id="IPR036873">
    <property type="entry name" value="Rhodanese-like_dom_sf"/>
</dbReference>
<dbReference type="Proteomes" id="UP001519349">
    <property type="component" value="Unassembled WGS sequence"/>
</dbReference>
<keyword evidence="3" id="KW-1185">Reference proteome</keyword>
<dbReference type="RefSeq" id="WP_209551810.1">
    <property type="nucleotide sequence ID" value="NZ_QFAY01000023.1"/>
</dbReference>
<evidence type="ECO:0000259" key="1">
    <source>
        <dbReference type="PROSITE" id="PS50206"/>
    </source>
</evidence>
<accession>A0ABS5AYU8</accession>
<dbReference type="PANTHER" id="PTHR43031">
    <property type="entry name" value="FAD-DEPENDENT OXIDOREDUCTASE"/>
    <property type="match status" value="1"/>
</dbReference>
<dbReference type="InterPro" id="IPR050229">
    <property type="entry name" value="GlpE_sulfurtransferase"/>
</dbReference>